<evidence type="ECO:0000256" key="3">
    <source>
        <dbReference type="SAM" id="MobiDB-lite"/>
    </source>
</evidence>
<evidence type="ECO:0000313" key="5">
    <source>
        <dbReference type="EMBL" id="WAR20978.1"/>
    </source>
</evidence>
<dbReference type="InterPro" id="IPR033309">
    <property type="entry name" value="Mus81"/>
</dbReference>
<dbReference type="PANTHER" id="PTHR13451:SF0">
    <property type="entry name" value="CROSSOVER JUNCTION ENDONUCLEASE MUS81"/>
    <property type="match status" value="1"/>
</dbReference>
<dbReference type="PROSITE" id="PS51140">
    <property type="entry name" value="CUE"/>
    <property type="match status" value="1"/>
</dbReference>
<organism evidence="5 6">
    <name type="scientific">Mya arenaria</name>
    <name type="common">Soft-shell clam</name>
    <dbReference type="NCBI Taxonomy" id="6604"/>
    <lineage>
        <taxon>Eukaryota</taxon>
        <taxon>Metazoa</taxon>
        <taxon>Spiralia</taxon>
        <taxon>Lophotrochozoa</taxon>
        <taxon>Mollusca</taxon>
        <taxon>Bivalvia</taxon>
        <taxon>Autobranchia</taxon>
        <taxon>Heteroconchia</taxon>
        <taxon>Euheterodonta</taxon>
        <taxon>Imparidentia</taxon>
        <taxon>Neoheterodontei</taxon>
        <taxon>Myida</taxon>
        <taxon>Myoidea</taxon>
        <taxon>Myidae</taxon>
        <taxon>Mya</taxon>
    </lineage>
</organism>
<evidence type="ECO:0000259" key="4">
    <source>
        <dbReference type="PROSITE" id="PS51140"/>
    </source>
</evidence>
<proteinExistence type="inferred from homology"/>
<name>A0ABY7FJW9_MYAAR</name>
<keyword evidence="2" id="KW-0460">Magnesium</keyword>
<dbReference type="InterPro" id="IPR011335">
    <property type="entry name" value="Restrct_endonuc-II-like"/>
</dbReference>
<dbReference type="Proteomes" id="UP001164746">
    <property type="component" value="Chromosome 12"/>
</dbReference>
<keyword evidence="2" id="KW-0233">DNA recombination</keyword>
<comment type="similarity">
    <text evidence="2">Belongs to the XPF family.</text>
</comment>
<dbReference type="Gene3D" id="3.40.50.10130">
    <property type="match status" value="1"/>
</dbReference>
<keyword evidence="2" id="KW-0540">Nuclease</keyword>
<comment type="subcellular location">
    <subcellularLocation>
        <location evidence="2">Nucleus</location>
    </subcellularLocation>
</comment>
<evidence type="ECO:0000256" key="1">
    <source>
        <dbReference type="ARBA" id="ARBA00022801"/>
    </source>
</evidence>
<feature type="compositionally biased region" description="Polar residues" evidence="3">
    <location>
        <begin position="302"/>
        <end position="314"/>
    </location>
</feature>
<keyword evidence="6" id="KW-1185">Reference proteome</keyword>
<sequence>MAGVLKYQDKIGPETATKLIKLDQEKEYSMMRPRTGRCASSAGAVLAALLEATEEATFQGHSKDKSILLAEEKIKERSSRLSEEAFSDRGVTVNSPSWSYYPLEGKQLSILESTIPTVPNTPNVVPRTTTQDSTGDTIQLNQSGTYSGEVTGYASGLVDALFTNDKGKDGLLESVGVTYQTRHLAVGDYSWVWRIDSREITLPVIVERKRADDIAHTLKEGRFWSQVERMCGWRGQFQGRGVDTAIHYVLERSVEEFVTPDLHTTVTLLSSITGELQDRLRKGEFDVLLQQTLSDVPVANPGSKTPSSTNISKNSLDASSLQSHDDDDDSVNRDLQRAIELSKEECSVVDLTNSEDADEELKLAIERSRNDADFMPKKHCDFGAPYIEVDNDKKTGASARSQALYDNRSISVNKHTGMIDQGNKYSEVKDVLFSDQNSNWTNSEDIDDELRLAIERSVNDVQHFADEHSANGASFCPVDKSKQSRFMDRDEIYDPEDIFLNKRTGTFHQQKMYSEAKNILSTENGSDFYSAVSKPRKRKKHVPNLQIEANNKNVETRVLTAKEYEHSVRKKCKQIDFQLKPCKSFIEVNLISGGNMCKEKSKTHTSTTTEEIIPEQKPEVNEINDHIDLDTGREFEGTAPVVSDETEYHSDEDLFADSPMIRNTLPTETTLRCSSSDATLESENLVTRSHPDHYIDCMDEHLVETSQTDDHEGLNGSYESLPDIELDKDYLSTARRNRNIDRPCTSRNFHYTLTGEVAQRGAARDGDCDADKVEMSTNTRHKRFDSGYESEAVVHEKNTIDVSTGHSETDTEINRSWKSDDMDSEDLATVVSILPHVSRERARDMLKTCDKNVEMCISRLLDN</sequence>
<evidence type="ECO:0000256" key="2">
    <source>
        <dbReference type="RuleBase" id="RU369042"/>
    </source>
</evidence>
<feature type="region of interest" description="Disordered" evidence="3">
    <location>
        <begin position="296"/>
        <end position="331"/>
    </location>
</feature>
<keyword evidence="2" id="KW-0255">Endonuclease</keyword>
<gene>
    <name evidence="5" type="ORF">MAR_014952</name>
</gene>
<dbReference type="InterPro" id="IPR006166">
    <property type="entry name" value="ERCC4_domain"/>
</dbReference>
<keyword evidence="2" id="KW-0539">Nucleus</keyword>
<feature type="domain" description="CUE" evidence="4">
    <location>
        <begin position="822"/>
        <end position="863"/>
    </location>
</feature>
<evidence type="ECO:0000313" key="6">
    <source>
        <dbReference type="Proteomes" id="UP001164746"/>
    </source>
</evidence>
<comment type="function">
    <text evidence="2">Interacts with EME1 to form a DNA structure-specific endonuclease with substrate preference for branched DNA structures with a 5'-end at the branch nick. Typical substrates include 3'-flap structures, D-loops, replication forks and nicked Holliday junctions. May be required in mitosis for the processing of stalled or collapsed replication fork intermediates. May be required in meiosis for the repair of meiosis-specific double strand breaks subsequent to single-end invasion (SEI).</text>
</comment>
<protein>
    <recommendedName>
        <fullName evidence="2">Crossover junction endonuclease MUS81</fullName>
        <ecNumber evidence="2">3.1.22.-</ecNumber>
    </recommendedName>
</protein>
<dbReference type="InterPro" id="IPR003892">
    <property type="entry name" value="CUE"/>
</dbReference>
<dbReference type="EMBL" id="CP111023">
    <property type="protein sequence ID" value="WAR20978.1"/>
    <property type="molecule type" value="Genomic_DNA"/>
</dbReference>
<dbReference type="EC" id="3.1.22.-" evidence="2"/>
<keyword evidence="2" id="KW-0234">DNA repair</keyword>
<dbReference type="PANTHER" id="PTHR13451">
    <property type="entry name" value="CLASS II CROSSOVER JUNCTION ENDONUCLEASE MUS81"/>
    <property type="match status" value="1"/>
</dbReference>
<comment type="subunit">
    <text evidence="2">Interacts with EME1.</text>
</comment>
<dbReference type="Pfam" id="PF02732">
    <property type="entry name" value="ERCC4"/>
    <property type="match status" value="1"/>
</dbReference>
<keyword evidence="2" id="KW-0227">DNA damage</keyword>
<dbReference type="CDD" id="cd14279">
    <property type="entry name" value="CUE"/>
    <property type="match status" value="1"/>
</dbReference>
<keyword evidence="1 2" id="KW-0378">Hydrolase</keyword>
<reference evidence="5" key="1">
    <citation type="submission" date="2022-11" db="EMBL/GenBank/DDBJ databases">
        <title>Centuries of genome instability and evolution in soft-shell clam transmissible cancer (bioRxiv).</title>
        <authorList>
            <person name="Hart S.F.M."/>
            <person name="Yonemitsu M.A."/>
            <person name="Giersch R.M."/>
            <person name="Beal B.F."/>
            <person name="Arriagada G."/>
            <person name="Davis B.W."/>
            <person name="Ostrander E.A."/>
            <person name="Goff S.P."/>
            <person name="Metzger M.J."/>
        </authorList>
    </citation>
    <scope>NUCLEOTIDE SEQUENCE</scope>
    <source>
        <strain evidence="5">MELC-2E11</strain>
        <tissue evidence="5">Siphon/mantle</tissue>
    </source>
</reference>
<dbReference type="SUPFAM" id="SSF52980">
    <property type="entry name" value="Restriction endonuclease-like"/>
    <property type="match status" value="1"/>
</dbReference>
<keyword evidence="2" id="KW-0479">Metal-binding</keyword>
<comment type="cofactor">
    <cofactor evidence="2">
        <name>Mg(2+)</name>
        <dbReference type="ChEBI" id="CHEBI:18420"/>
    </cofactor>
</comment>
<accession>A0ABY7FJW9</accession>